<evidence type="ECO:0000259" key="2">
    <source>
        <dbReference type="Pfam" id="PF06985"/>
    </source>
</evidence>
<gene>
    <name evidence="3" type="ORF">K444DRAFT_169149</name>
</gene>
<dbReference type="InterPro" id="IPR052895">
    <property type="entry name" value="HetReg/Transcr_Mod"/>
</dbReference>
<proteinExistence type="predicted"/>
<evidence type="ECO:0000313" key="3">
    <source>
        <dbReference type="EMBL" id="PMD66321.1"/>
    </source>
</evidence>
<feature type="domain" description="Heterokaryon incompatibility" evidence="2">
    <location>
        <begin position="53"/>
        <end position="224"/>
    </location>
</feature>
<organism evidence="3 4">
    <name type="scientific">Hyaloscypha bicolor E</name>
    <dbReference type="NCBI Taxonomy" id="1095630"/>
    <lineage>
        <taxon>Eukaryota</taxon>
        <taxon>Fungi</taxon>
        <taxon>Dikarya</taxon>
        <taxon>Ascomycota</taxon>
        <taxon>Pezizomycotina</taxon>
        <taxon>Leotiomycetes</taxon>
        <taxon>Helotiales</taxon>
        <taxon>Hyaloscyphaceae</taxon>
        <taxon>Hyaloscypha</taxon>
        <taxon>Hyaloscypha bicolor</taxon>
    </lineage>
</organism>
<keyword evidence="1" id="KW-0812">Transmembrane</keyword>
<dbReference type="Pfam" id="PF06985">
    <property type="entry name" value="HET"/>
    <property type="match status" value="1"/>
</dbReference>
<dbReference type="OrthoDB" id="2157530at2759"/>
<evidence type="ECO:0000256" key="1">
    <source>
        <dbReference type="SAM" id="Phobius"/>
    </source>
</evidence>
<keyword evidence="1" id="KW-1133">Transmembrane helix</keyword>
<name>A0A2J6TTG7_9HELO</name>
<evidence type="ECO:0000313" key="4">
    <source>
        <dbReference type="Proteomes" id="UP000235371"/>
    </source>
</evidence>
<dbReference type="Pfam" id="PF26639">
    <property type="entry name" value="Het-6_barrel"/>
    <property type="match status" value="1"/>
</dbReference>
<dbReference type="GeneID" id="36578802"/>
<dbReference type="AlphaFoldDB" id="A0A2J6TTG7"/>
<keyword evidence="1" id="KW-0472">Membrane</keyword>
<dbReference type="PANTHER" id="PTHR24148:SF73">
    <property type="entry name" value="HET DOMAIN PROTEIN (AFU_ORTHOLOGUE AFUA_8G01020)"/>
    <property type="match status" value="1"/>
</dbReference>
<dbReference type="InParanoid" id="A0A2J6TTG7"/>
<reference evidence="3 4" key="1">
    <citation type="submission" date="2016-04" db="EMBL/GenBank/DDBJ databases">
        <title>A degradative enzymes factory behind the ericoid mycorrhizal symbiosis.</title>
        <authorList>
            <consortium name="DOE Joint Genome Institute"/>
            <person name="Martino E."/>
            <person name="Morin E."/>
            <person name="Grelet G."/>
            <person name="Kuo A."/>
            <person name="Kohler A."/>
            <person name="Daghino S."/>
            <person name="Barry K."/>
            <person name="Choi C."/>
            <person name="Cichocki N."/>
            <person name="Clum A."/>
            <person name="Copeland A."/>
            <person name="Hainaut M."/>
            <person name="Haridas S."/>
            <person name="Labutti K."/>
            <person name="Lindquist E."/>
            <person name="Lipzen A."/>
            <person name="Khouja H.-R."/>
            <person name="Murat C."/>
            <person name="Ohm R."/>
            <person name="Olson A."/>
            <person name="Spatafora J."/>
            <person name="Veneault-Fourrey C."/>
            <person name="Henrissat B."/>
            <person name="Grigoriev I."/>
            <person name="Martin F."/>
            <person name="Perotto S."/>
        </authorList>
    </citation>
    <scope>NUCLEOTIDE SEQUENCE [LARGE SCALE GENOMIC DNA]</scope>
    <source>
        <strain evidence="3 4">E</strain>
    </source>
</reference>
<dbReference type="EMBL" id="KZ613745">
    <property type="protein sequence ID" value="PMD66321.1"/>
    <property type="molecule type" value="Genomic_DNA"/>
</dbReference>
<dbReference type="InterPro" id="IPR010730">
    <property type="entry name" value="HET"/>
</dbReference>
<accession>A0A2J6TTG7</accession>
<protein>
    <submittedName>
        <fullName evidence="3">HET-domain-containing protein</fullName>
    </submittedName>
</protein>
<dbReference type="RefSeq" id="XP_024743225.1">
    <property type="nucleotide sequence ID" value="XM_024870720.1"/>
</dbReference>
<dbReference type="PANTHER" id="PTHR24148">
    <property type="entry name" value="ANKYRIN REPEAT DOMAIN-CONTAINING PROTEIN 39 HOMOLOG-RELATED"/>
    <property type="match status" value="1"/>
</dbReference>
<dbReference type="Proteomes" id="UP000235371">
    <property type="component" value="Unassembled WGS sequence"/>
</dbReference>
<sequence>MKDYTYSPLKGPKAQIRLVRLLPLITTSEQHDSHQLELRCTLKSASLKDNPEYTALSYTWGTQGRTSRLIVKDDKGDPANGETSILITPSLEAALLNFRQPTECITLWIDQLCINQDDISEKDLQVPLMRTIYEKARDVLVWLGPSTDGSDHLLKILNEVGKQASQAGLLNGDKSNSEVAHAFEVSLSELLKPGSLGPRFTIPTESLRSFVARPWWARVWVVQEISVASSVAFVCGHQRITYDHLRNALQFYAFYILNKAEKFQARHLIAKLFTIRTLLVLQKAPCDSAATQMLSSSYKYKCQKELTGGHGFLRILELSHVVKDSNHRLRLQATDDRDKIYGLLGLVKNADKLGIQPQYGKELPAVFIEVARALLKSGQVDLLWFCQFPKSEGCFKLPSWVPDWTGYIQAPYGSNFSSTSSQFAASGGAKARIGHIDNEEGCVNLQGVFVDDVEVIGRVWEERPGSGTHRGELKKSELFSSRGFHMKIVSPFIQELNLFFDDALSKGTALDPSVIEEARWRTPIGDKEWEDEVASARRATNQSRGVHLEVCRRIEVQKSIPVSRKKQTQKRRFVLLHVLWFLLRVLGYLFWALLRFLFKRLYRLVVMPQVPSEKDSSFVFPIDTGAGVSYMNFMQQMYGRRPFRTRNGYVGLGPAAMTKGDIVCIILGAQVPYVLRPHGKGRYQLIGEAYIHGIMDGEFMDTNTLTVEFTLC</sequence>
<feature type="transmembrane region" description="Helical" evidence="1">
    <location>
        <begin position="573"/>
        <end position="598"/>
    </location>
</feature>
<keyword evidence="4" id="KW-1185">Reference proteome</keyword>